<dbReference type="PANTHER" id="PTHR35204">
    <property type="entry name" value="YALI0A21131P"/>
    <property type="match status" value="1"/>
</dbReference>
<keyword evidence="4" id="KW-1185">Reference proteome</keyword>
<evidence type="ECO:0000256" key="2">
    <source>
        <dbReference type="SAM" id="SignalP"/>
    </source>
</evidence>
<sequence length="493" mass="56389">MNLHVLFATLAVGAIPLGLAAPLAQVPTAGPLEPSTEVAVQRGPQLFNTVFDSLRKWGAVTHRNGMSFMIATVPKDVLLYHGSNRNATPTTLDWLAYEVEHAEMFARPNWLGPPRRRPDDARQDLRRRASEQSRLTGFDASLLEAPGTKHGWLHVYRTTRPLRFLYVDGMSGDKDSMGVLDTQDFLLRGVRDEPHWPPRRPPPKADEELPGIPGEQNRVRDLCQLCADWKLQGIIRTEWVGFEIIKCDFFDGMDQVQSLQRDDKNPDQPPWFPEPGKARRPDMPGARRDPDDRFRDINPGRTLLDYSSLVSAFFFPINLTNPDNEHPKRPRLLSTTEDELASVKQYISQIIQQRYDAPIAPYNWRHVADEIVQRYTPKIFSILNNTSSVDDISKDIRFLLEAFIDYSIEDETVRSKLGEERCVNFYIQTLPLESDADRLLYSAFEAVNAEICASFFQIRKLIVSNQGADHRSIYEAKSILKSLIEYLAWHVFE</sequence>
<organism evidence="3 4">
    <name type="scientific">Dactylonectria estremocensis</name>
    <dbReference type="NCBI Taxonomy" id="1079267"/>
    <lineage>
        <taxon>Eukaryota</taxon>
        <taxon>Fungi</taxon>
        <taxon>Dikarya</taxon>
        <taxon>Ascomycota</taxon>
        <taxon>Pezizomycotina</taxon>
        <taxon>Sordariomycetes</taxon>
        <taxon>Hypocreomycetidae</taxon>
        <taxon>Hypocreales</taxon>
        <taxon>Nectriaceae</taxon>
        <taxon>Dactylonectria</taxon>
    </lineage>
</organism>
<keyword evidence="2" id="KW-0732">Signal</keyword>
<dbReference type="PANTHER" id="PTHR35204:SF1">
    <property type="entry name" value="ENTEROTOXIN"/>
    <property type="match status" value="1"/>
</dbReference>
<evidence type="ECO:0000313" key="4">
    <source>
        <dbReference type="Proteomes" id="UP000717696"/>
    </source>
</evidence>
<proteinExistence type="predicted"/>
<dbReference type="Proteomes" id="UP000717696">
    <property type="component" value="Unassembled WGS sequence"/>
</dbReference>
<accession>A0A9P9JGG6</accession>
<feature type="region of interest" description="Disordered" evidence="1">
    <location>
        <begin position="108"/>
        <end position="132"/>
    </location>
</feature>
<gene>
    <name evidence="3" type="ORF">B0J13DRAFT_494203</name>
</gene>
<feature type="signal peptide" evidence="2">
    <location>
        <begin position="1"/>
        <end position="20"/>
    </location>
</feature>
<evidence type="ECO:0000256" key="1">
    <source>
        <dbReference type="SAM" id="MobiDB-lite"/>
    </source>
</evidence>
<evidence type="ECO:0000313" key="3">
    <source>
        <dbReference type="EMBL" id="KAH7160541.1"/>
    </source>
</evidence>
<dbReference type="EMBL" id="JAGMUU010000002">
    <property type="protein sequence ID" value="KAH7160541.1"/>
    <property type="molecule type" value="Genomic_DNA"/>
</dbReference>
<comment type="caution">
    <text evidence="3">The sequence shown here is derived from an EMBL/GenBank/DDBJ whole genome shotgun (WGS) entry which is preliminary data.</text>
</comment>
<feature type="compositionally biased region" description="Basic and acidic residues" evidence="1">
    <location>
        <begin position="276"/>
        <end position="295"/>
    </location>
</feature>
<feature type="chain" id="PRO_5040189598" evidence="2">
    <location>
        <begin position="21"/>
        <end position="493"/>
    </location>
</feature>
<feature type="region of interest" description="Disordered" evidence="1">
    <location>
        <begin position="258"/>
        <end position="295"/>
    </location>
</feature>
<name>A0A9P9JGG6_9HYPO</name>
<dbReference type="InterPro" id="IPR038921">
    <property type="entry name" value="YOR389W-like"/>
</dbReference>
<feature type="region of interest" description="Disordered" evidence="1">
    <location>
        <begin position="191"/>
        <end position="213"/>
    </location>
</feature>
<feature type="compositionally biased region" description="Basic and acidic residues" evidence="1">
    <location>
        <begin position="116"/>
        <end position="131"/>
    </location>
</feature>
<reference evidence="3" key="1">
    <citation type="journal article" date="2021" name="Nat. Commun.">
        <title>Genetic determinants of endophytism in the Arabidopsis root mycobiome.</title>
        <authorList>
            <person name="Mesny F."/>
            <person name="Miyauchi S."/>
            <person name="Thiergart T."/>
            <person name="Pickel B."/>
            <person name="Atanasova L."/>
            <person name="Karlsson M."/>
            <person name="Huettel B."/>
            <person name="Barry K.W."/>
            <person name="Haridas S."/>
            <person name="Chen C."/>
            <person name="Bauer D."/>
            <person name="Andreopoulos W."/>
            <person name="Pangilinan J."/>
            <person name="LaButti K."/>
            <person name="Riley R."/>
            <person name="Lipzen A."/>
            <person name="Clum A."/>
            <person name="Drula E."/>
            <person name="Henrissat B."/>
            <person name="Kohler A."/>
            <person name="Grigoriev I.V."/>
            <person name="Martin F.M."/>
            <person name="Hacquard S."/>
        </authorList>
    </citation>
    <scope>NUCLEOTIDE SEQUENCE</scope>
    <source>
        <strain evidence="3">MPI-CAGE-AT-0021</strain>
    </source>
</reference>
<dbReference type="AlphaFoldDB" id="A0A9P9JGG6"/>
<protein>
    <submittedName>
        <fullName evidence="3">Uncharacterized protein</fullName>
    </submittedName>
</protein>
<dbReference type="OrthoDB" id="10261782at2759"/>